<dbReference type="Pfam" id="PF01041">
    <property type="entry name" value="DegT_DnrJ_EryC1"/>
    <property type="match status" value="1"/>
</dbReference>
<organism evidence="2 3">
    <name type="scientific">Methanococcus maripaludis</name>
    <name type="common">Methanococcus deltae</name>
    <dbReference type="NCBI Taxonomy" id="39152"/>
    <lineage>
        <taxon>Archaea</taxon>
        <taxon>Methanobacteriati</taxon>
        <taxon>Methanobacteriota</taxon>
        <taxon>Methanomada group</taxon>
        <taxon>Methanococci</taxon>
        <taxon>Methanococcales</taxon>
        <taxon>Methanococcaceae</taxon>
        <taxon>Methanococcus</taxon>
    </lineage>
</organism>
<dbReference type="GO" id="GO:0030170">
    <property type="term" value="F:pyridoxal phosphate binding"/>
    <property type="evidence" value="ECO:0007669"/>
    <property type="project" value="TreeGrafter"/>
</dbReference>
<protein>
    <submittedName>
        <fullName evidence="2">dTDP-4-amino-4,6-dideoxygalactose transaminase</fullName>
    </submittedName>
</protein>
<dbReference type="InterPro" id="IPR015421">
    <property type="entry name" value="PyrdxlP-dep_Trfase_major"/>
</dbReference>
<dbReference type="GO" id="GO:0008483">
    <property type="term" value="F:transaminase activity"/>
    <property type="evidence" value="ECO:0007669"/>
    <property type="project" value="TreeGrafter"/>
</dbReference>
<comment type="similarity">
    <text evidence="1">Belongs to the DegT/DnrJ/EryC1 family.</text>
</comment>
<dbReference type="Proteomes" id="UP000571751">
    <property type="component" value="Unassembled WGS sequence"/>
</dbReference>
<dbReference type="GO" id="GO:0000271">
    <property type="term" value="P:polysaccharide biosynthetic process"/>
    <property type="evidence" value="ECO:0007669"/>
    <property type="project" value="TreeGrafter"/>
</dbReference>
<dbReference type="EMBL" id="JACDUP010000002">
    <property type="protein sequence ID" value="MBA2869072.1"/>
    <property type="molecule type" value="Genomic_DNA"/>
</dbReference>
<dbReference type="PANTHER" id="PTHR30244:SF34">
    <property type="entry name" value="DTDP-4-AMINO-4,6-DIDEOXYGALACTOSE TRANSAMINASE"/>
    <property type="match status" value="1"/>
</dbReference>
<evidence type="ECO:0000313" key="2">
    <source>
        <dbReference type="EMBL" id="MBA2869072.1"/>
    </source>
</evidence>
<dbReference type="Gene3D" id="3.40.640.10">
    <property type="entry name" value="Type I PLP-dependent aspartate aminotransferase-like (Major domain)"/>
    <property type="match status" value="1"/>
</dbReference>
<evidence type="ECO:0000313" key="3">
    <source>
        <dbReference type="Proteomes" id="UP000571751"/>
    </source>
</evidence>
<keyword evidence="1" id="KW-0663">Pyridoxal phosphate</keyword>
<name>A0A7J9PSS4_METMI</name>
<dbReference type="InterPro" id="IPR000653">
    <property type="entry name" value="DegT/StrS_aminotransferase"/>
</dbReference>
<reference evidence="2 3" key="1">
    <citation type="submission" date="2020-07" db="EMBL/GenBank/DDBJ databases">
        <title>Genomic Encyclopedia of Type Strains, Phase IV (KMG-V): Genome sequencing to study the core and pangenomes of soil and plant-associated prokaryotes.</title>
        <authorList>
            <person name="Whitman W."/>
        </authorList>
    </citation>
    <scope>NUCLEOTIDE SEQUENCE [LARGE SCALE GENOMIC DNA]</scope>
    <source>
        <strain evidence="2 3">C14</strain>
    </source>
</reference>
<dbReference type="RefSeq" id="WP_181508143.1">
    <property type="nucleotide sequence ID" value="NZ_JACDUP010000002.1"/>
</dbReference>
<dbReference type="SUPFAM" id="SSF53383">
    <property type="entry name" value="PLP-dependent transferases"/>
    <property type="match status" value="1"/>
</dbReference>
<dbReference type="InterPro" id="IPR015424">
    <property type="entry name" value="PyrdxlP-dep_Trfase"/>
</dbReference>
<gene>
    <name evidence="2" type="ORF">HNP95_001251</name>
</gene>
<comment type="caution">
    <text evidence="2">The sequence shown here is derived from an EMBL/GenBank/DDBJ whole genome shotgun (WGS) entry which is preliminary data.</text>
</comment>
<dbReference type="AlphaFoldDB" id="A0A7J9PSS4"/>
<sequence length="334" mass="38424">MDIIYKKLYREKGSLNVSVSPLVCFDALYPIIKNNHNINFVDINPKTLNMDEKQISEDTQIIQPIHFGGNPQNMDKISEISKNGQIILEDCAQGYGSIYNNKFVGNFGDYSVFSLMKNIYGLGGGVIISKEDLNMPQNKELGYIPTTYRKIKRLLESKSTYNSILTTKILYGLLSLRPTDQTKFYKEYTVNNTIINSIYSQIINFDILINKRMANADYILNRVNKDYLEPQNTLSNAVSNYTRLYFVLTEKNSKETIKSLRDCGIGANHITQDSVKYFQDSVFKNNFFSNYADKKNLKEYSDVHDRLISLPISPNLSKKEMDYILKVLNQVCRC</sequence>
<dbReference type="PANTHER" id="PTHR30244">
    <property type="entry name" value="TRANSAMINASE"/>
    <property type="match status" value="1"/>
</dbReference>
<accession>A0A7J9PSS4</accession>
<evidence type="ECO:0000256" key="1">
    <source>
        <dbReference type="RuleBase" id="RU004508"/>
    </source>
</evidence>
<proteinExistence type="inferred from homology"/>